<dbReference type="InterPro" id="IPR023213">
    <property type="entry name" value="CAT-like_dom_sf"/>
</dbReference>
<reference evidence="4 5" key="1">
    <citation type="journal article" date="2023" name="G3 (Bethesda)">
        <title>A chromosome-length genome assembly and annotation of blackberry (Rubus argutus, cv. 'Hillquist').</title>
        <authorList>
            <person name="Bruna T."/>
            <person name="Aryal R."/>
            <person name="Dudchenko O."/>
            <person name="Sargent D.J."/>
            <person name="Mead D."/>
            <person name="Buti M."/>
            <person name="Cavallini A."/>
            <person name="Hytonen T."/>
            <person name="Andres J."/>
            <person name="Pham M."/>
            <person name="Weisz D."/>
            <person name="Mascagni F."/>
            <person name="Usai G."/>
            <person name="Natali L."/>
            <person name="Bassil N."/>
            <person name="Fernandez G.E."/>
            <person name="Lomsadze A."/>
            <person name="Armour M."/>
            <person name="Olukolu B."/>
            <person name="Poorten T."/>
            <person name="Britton C."/>
            <person name="Davik J."/>
            <person name="Ashrafi H."/>
            <person name="Aiden E.L."/>
            <person name="Borodovsky M."/>
            <person name="Worthington M."/>
        </authorList>
    </citation>
    <scope>NUCLEOTIDE SEQUENCE [LARGE SCALE GENOMIC DNA]</scope>
    <source>
        <strain evidence="4">PI 553951</strain>
    </source>
</reference>
<dbReference type="PANTHER" id="PTHR31623">
    <property type="entry name" value="F21J9.9"/>
    <property type="match status" value="1"/>
</dbReference>
<name>A0AAW1W263_RUBAR</name>
<dbReference type="AlphaFoldDB" id="A0AAW1W263"/>
<keyword evidence="3" id="KW-0012">Acyltransferase</keyword>
<evidence type="ECO:0000256" key="3">
    <source>
        <dbReference type="ARBA" id="ARBA00023315"/>
    </source>
</evidence>
<dbReference type="PANTHER" id="PTHR31623:SF20">
    <property type="entry name" value="VINORINE SYNTHASE-LIKE"/>
    <property type="match status" value="1"/>
</dbReference>
<dbReference type="Pfam" id="PF02458">
    <property type="entry name" value="Transferase"/>
    <property type="match status" value="1"/>
</dbReference>
<keyword evidence="2" id="KW-0808">Transferase</keyword>
<keyword evidence="5" id="KW-1185">Reference proteome</keyword>
<organism evidence="4 5">
    <name type="scientific">Rubus argutus</name>
    <name type="common">Southern blackberry</name>
    <dbReference type="NCBI Taxonomy" id="59490"/>
    <lineage>
        <taxon>Eukaryota</taxon>
        <taxon>Viridiplantae</taxon>
        <taxon>Streptophyta</taxon>
        <taxon>Embryophyta</taxon>
        <taxon>Tracheophyta</taxon>
        <taxon>Spermatophyta</taxon>
        <taxon>Magnoliopsida</taxon>
        <taxon>eudicotyledons</taxon>
        <taxon>Gunneridae</taxon>
        <taxon>Pentapetalae</taxon>
        <taxon>rosids</taxon>
        <taxon>fabids</taxon>
        <taxon>Rosales</taxon>
        <taxon>Rosaceae</taxon>
        <taxon>Rosoideae</taxon>
        <taxon>Rosoideae incertae sedis</taxon>
        <taxon>Rubus</taxon>
    </lineage>
</organism>
<comment type="similarity">
    <text evidence="1">Belongs to the plant acyltransferase family.</text>
</comment>
<comment type="caution">
    <text evidence="4">The sequence shown here is derived from an EMBL/GenBank/DDBJ whole genome shotgun (WGS) entry which is preliminary data.</text>
</comment>
<evidence type="ECO:0000256" key="2">
    <source>
        <dbReference type="ARBA" id="ARBA00022679"/>
    </source>
</evidence>
<dbReference type="EMBL" id="JBEDUW010000007">
    <property type="protein sequence ID" value="KAK9913147.1"/>
    <property type="molecule type" value="Genomic_DNA"/>
</dbReference>
<sequence length="461" mass="52222">MVNIGVSVISKETIKPSAASSSLQLLKPYKLSIFDQLTPTTYVPMLFFYPIIDPYVNLPQTLTQLKSAFSQTLTLYYPFAGRTKNNLYIHEFDAGVPYLEARVNCRMFDFLGLQETELLNDFVPFHPFRMETGSELEMPLIGVQVNVFDGGLAIGVSFSHKLIDAVTANAFLKSWAAVFRGSRDRIIHPNLSHASLVFPPRDDLPTKYLALMERLWFEEKNYVTRRIVFDTKAISALQHKAKSEHVPKPSRIEALTCFLWKHQMAASRALSSGTSTRLSIAVHAVNMRPRMNVQTLKDNIIGNIFWWAPVLLDLTAESSDHELCDLVNVLNESLKEFNSDYLETLKGNEGFGGICDFLNLIQEVISLEPAPEIYAFTSWTRILDQVDFGWGRPFWIGVMGKVGHAFRNLTVFIEKQCDQGIEAWVTLDQKQMVMLEKDPQFLAFASPNRKISSTIFSNGDD</sequence>
<evidence type="ECO:0000313" key="4">
    <source>
        <dbReference type="EMBL" id="KAK9913147.1"/>
    </source>
</evidence>
<proteinExistence type="inferred from homology"/>
<evidence type="ECO:0000313" key="5">
    <source>
        <dbReference type="Proteomes" id="UP001457282"/>
    </source>
</evidence>
<evidence type="ECO:0000256" key="1">
    <source>
        <dbReference type="ARBA" id="ARBA00009861"/>
    </source>
</evidence>
<dbReference type="GO" id="GO:0016746">
    <property type="term" value="F:acyltransferase activity"/>
    <property type="evidence" value="ECO:0007669"/>
    <property type="project" value="UniProtKB-KW"/>
</dbReference>
<dbReference type="Gene3D" id="3.30.559.10">
    <property type="entry name" value="Chloramphenicol acetyltransferase-like domain"/>
    <property type="match status" value="2"/>
</dbReference>
<protein>
    <submittedName>
        <fullName evidence="4">Uncharacterized protein</fullName>
    </submittedName>
</protein>
<accession>A0AAW1W263</accession>
<gene>
    <name evidence="4" type="ORF">M0R45_036971</name>
</gene>
<dbReference type="Proteomes" id="UP001457282">
    <property type="component" value="Unassembled WGS sequence"/>
</dbReference>